<evidence type="ECO:0000259" key="1">
    <source>
        <dbReference type="Pfam" id="PF13472"/>
    </source>
</evidence>
<reference evidence="3 4" key="1">
    <citation type="submission" date="2018-07" db="EMBL/GenBank/DDBJ databases">
        <title>Genomic Encyclopedia of Type Strains, Phase III (KMG-III): the genomes of soil and plant-associated and newly described type strains.</title>
        <authorList>
            <person name="Whitman W."/>
        </authorList>
    </citation>
    <scope>NUCLEOTIDE SEQUENCE [LARGE SCALE GENOMIC DNA]</scope>
    <source>
        <strain evidence="3 4">CECT 8525</strain>
    </source>
</reference>
<accession>A0A368Z9T5</accession>
<dbReference type="InterPro" id="IPR013830">
    <property type="entry name" value="SGNH_hydro"/>
</dbReference>
<dbReference type="OrthoDB" id="9801375at2"/>
<evidence type="ECO:0000313" key="4">
    <source>
        <dbReference type="Proteomes" id="UP000253345"/>
    </source>
</evidence>
<dbReference type="GO" id="GO:0052689">
    <property type="term" value="F:carboxylic ester hydrolase activity"/>
    <property type="evidence" value="ECO:0007669"/>
    <property type="project" value="InterPro"/>
</dbReference>
<feature type="domain" description="Carbohydrate esterase 2 N-terminal" evidence="2">
    <location>
        <begin position="67"/>
        <end position="168"/>
    </location>
</feature>
<evidence type="ECO:0000313" key="3">
    <source>
        <dbReference type="EMBL" id="RCW88779.1"/>
    </source>
</evidence>
<dbReference type="EMBL" id="QPJL01000001">
    <property type="protein sequence ID" value="RCW88779.1"/>
    <property type="molecule type" value="Genomic_DNA"/>
</dbReference>
<dbReference type="PANTHER" id="PTHR37834:SF2">
    <property type="entry name" value="ESTERASE, SGNH HYDROLASE-TYPE"/>
    <property type="match status" value="1"/>
</dbReference>
<gene>
    <name evidence="3" type="ORF">DFP89_101215</name>
</gene>
<comment type="caution">
    <text evidence="3">The sequence shown here is derived from an EMBL/GenBank/DDBJ whole genome shotgun (WGS) entry which is preliminary data.</text>
</comment>
<evidence type="ECO:0000259" key="2">
    <source>
        <dbReference type="Pfam" id="PF17996"/>
    </source>
</evidence>
<dbReference type="InterPro" id="IPR037461">
    <property type="entry name" value="CtCE2-like_dom"/>
</dbReference>
<dbReference type="Gene3D" id="3.40.50.1110">
    <property type="entry name" value="SGNH hydrolase"/>
    <property type="match status" value="1"/>
</dbReference>
<dbReference type="InterPro" id="IPR052762">
    <property type="entry name" value="PCW_deacetylase/CE"/>
</dbReference>
<dbReference type="Pfam" id="PF13472">
    <property type="entry name" value="Lipase_GDSL_2"/>
    <property type="match status" value="1"/>
</dbReference>
<dbReference type="RefSeq" id="WP_114347529.1">
    <property type="nucleotide sequence ID" value="NZ_QPJL01000001.1"/>
</dbReference>
<keyword evidence="3" id="KW-0378">Hydrolase</keyword>
<dbReference type="PANTHER" id="PTHR37834">
    <property type="entry name" value="GDSL-LIKE LIPASE/ACYLHYDROLASE DOMAIN PROTEIN (AFU_ORTHOLOGUE AFUA_2G00620)"/>
    <property type="match status" value="1"/>
</dbReference>
<dbReference type="InterPro" id="IPR036514">
    <property type="entry name" value="SGNH_hydro_sf"/>
</dbReference>
<dbReference type="InterPro" id="IPR040794">
    <property type="entry name" value="CE2_N"/>
</dbReference>
<name>A0A368Z9T5_9RHOB</name>
<dbReference type="CDD" id="cd01831">
    <property type="entry name" value="Endoglucanase_E_like"/>
    <property type="match status" value="1"/>
</dbReference>
<dbReference type="Pfam" id="PF17996">
    <property type="entry name" value="CE2_N"/>
    <property type="match status" value="1"/>
</dbReference>
<dbReference type="Gene3D" id="2.60.120.260">
    <property type="entry name" value="Galactose-binding domain-like"/>
    <property type="match status" value="1"/>
</dbReference>
<proteinExistence type="predicted"/>
<dbReference type="Proteomes" id="UP000253345">
    <property type="component" value="Unassembled WGS sequence"/>
</dbReference>
<keyword evidence="4" id="KW-1185">Reference proteome</keyword>
<organism evidence="3 4">
    <name type="scientific">Paracoccus lutimaris</name>
    <dbReference type="NCBI Taxonomy" id="1490030"/>
    <lineage>
        <taxon>Bacteria</taxon>
        <taxon>Pseudomonadati</taxon>
        <taxon>Pseudomonadota</taxon>
        <taxon>Alphaproteobacteria</taxon>
        <taxon>Rhodobacterales</taxon>
        <taxon>Paracoccaceae</taxon>
        <taxon>Paracoccus</taxon>
    </lineage>
</organism>
<dbReference type="SUPFAM" id="SSF52266">
    <property type="entry name" value="SGNH hydrolase"/>
    <property type="match status" value="1"/>
</dbReference>
<sequence length="391" mass="41955">MRHRRIRSWALGLSGATFAVALATFAWPQPPFPETPVPALRLTPDAPFAARLIAPQPGLTALPAQITGRVAAGDASGSLLHEWPALRAEARFQGSAITLRLNDSVDRWRVTLDGSAVEIARPGQKDLRIEGLPSGPHLIRAERISEWHGPAEFDGFFLDAGATPLPAPQPPARLIEFIGDSDTVGFGNTSQRRDCDSEQVFAATDTSRAFPARLAQDLGTDYRVIARSGIGLLRNYGGVEPQRTMRQLYPLALPSQPEAARLPGRKADLLVIGLGSNDFGSGFATGEPWQDKAALSRDFGPALAEFARARLAENPDAQLILLAFGEYGEELIAPYRQTAEALAADGVGVKLVVLPDLQRSACLWHPSMADHAMIAKTLAGTVRDTLPGWGG</sequence>
<feature type="domain" description="SGNH hydrolase-type esterase" evidence="1">
    <location>
        <begin position="177"/>
        <end position="354"/>
    </location>
</feature>
<protein>
    <submittedName>
        <fullName evidence="3">GDSL-like lipase/acylhydrolase family protein</fullName>
    </submittedName>
</protein>
<dbReference type="AlphaFoldDB" id="A0A368Z9T5"/>